<comment type="caution">
    <text evidence="1">The sequence shown here is derived from an EMBL/GenBank/DDBJ whole genome shotgun (WGS) entry which is preliminary data.</text>
</comment>
<evidence type="ECO:0000313" key="2">
    <source>
        <dbReference type="Proteomes" id="UP001598673"/>
    </source>
</evidence>
<sequence>MTASATGGGERIPFADRDLPETPAGILPAQVLAEIAADAARRAAALLDGRNAALHDDDVVDLIRLVQVTQCDAATAAAAAERAGLSNAAFSRLRVAYTFAGLEGVHTAHRAHDPDPGVMYAAIETICSHHHVPEDALTVDQNRITVSTLGIQIRLSIGATWFPYSSSGQGWAPARGQSSSPAAAYSAAVQARRARHR</sequence>
<organism evidence="1 2">
    <name type="scientific">Prauserella salsuginis</name>
    <dbReference type="NCBI Taxonomy" id="387889"/>
    <lineage>
        <taxon>Bacteria</taxon>
        <taxon>Bacillati</taxon>
        <taxon>Actinomycetota</taxon>
        <taxon>Actinomycetes</taxon>
        <taxon>Pseudonocardiales</taxon>
        <taxon>Pseudonocardiaceae</taxon>
        <taxon>Prauserella</taxon>
        <taxon>Prauserella salsuginis group</taxon>
    </lineage>
</organism>
<proteinExistence type="predicted"/>
<dbReference type="Proteomes" id="UP001598673">
    <property type="component" value="Unassembled WGS sequence"/>
</dbReference>
<protein>
    <submittedName>
        <fullName evidence="1">Uncharacterized protein</fullName>
    </submittedName>
</protein>
<dbReference type="EMBL" id="JBHXCV010000002">
    <property type="protein sequence ID" value="MFD6792485.1"/>
    <property type="molecule type" value="Genomic_DNA"/>
</dbReference>
<name>A0ABW6FZ46_9PSEU</name>
<dbReference type="RefSeq" id="WP_258936951.1">
    <property type="nucleotide sequence ID" value="NZ_JANBBF010000010.1"/>
</dbReference>
<accession>A0ABW6FZ46</accession>
<evidence type="ECO:0000313" key="1">
    <source>
        <dbReference type="EMBL" id="MFD6792485.1"/>
    </source>
</evidence>
<gene>
    <name evidence="1" type="ORF">ACFWGY_04055</name>
</gene>
<reference evidence="1 2" key="1">
    <citation type="submission" date="2024-09" db="EMBL/GenBank/DDBJ databases">
        <title>The Natural Products Discovery Center: Release of the First 8490 Sequenced Strains for Exploring Actinobacteria Biosynthetic Diversity.</title>
        <authorList>
            <person name="Kalkreuter E."/>
            <person name="Kautsar S.A."/>
            <person name="Yang D."/>
            <person name="Bader C.D."/>
            <person name="Teijaro C.N."/>
            <person name="Fluegel L."/>
            <person name="Davis C.M."/>
            <person name="Simpson J.R."/>
            <person name="Lauterbach L."/>
            <person name="Steele A.D."/>
            <person name="Gui C."/>
            <person name="Meng S."/>
            <person name="Li G."/>
            <person name="Viehrig K."/>
            <person name="Ye F."/>
            <person name="Su P."/>
            <person name="Kiefer A.F."/>
            <person name="Nichols A."/>
            <person name="Cepeda A.J."/>
            <person name="Yan W."/>
            <person name="Fan B."/>
            <person name="Jiang Y."/>
            <person name="Adhikari A."/>
            <person name="Zheng C.-J."/>
            <person name="Schuster L."/>
            <person name="Cowan T.M."/>
            <person name="Smanski M.J."/>
            <person name="Chevrette M.G."/>
            <person name="De Carvalho L.P.S."/>
            <person name="Shen B."/>
        </authorList>
    </citation>
    <scope>NUCLEOTIDE SEQUENCE [LARGE SCALE GENOMIC DNA]</scope>
    <source>
        <strain evidence="1 2">NPDC060353</strain>
    </source>
</reference>
<keyword evidence="2" id="KW-1185">Reference proteome</keyword>